<dbReference type="InterPro" id="IPR010520">
    <property type="entry name" value="FrsA-like"/>
</dbReference>
<accession>A0A0B8NXF7</accession>
<sequence>MEDQKSKNLSETLFAKHHQAKETSGLVQYMPSSQALLQQRPEHSWYRNLRRLQWIWQGADPIVQEQVLARISSSEHSRTNDNLLDTVMGFRKGNWAYEWTHEG</sequence>
<reference evidence="1 2" key="2">
    <citation type="submission" date="2015-01" db="EMBL/GenBank/DDBJ databases">
        <authorList>
            <consortium name="NBRP consortium"/>
            <person name="Sawabe T."/>
            <person name="Meirelles P."/>
            <person name="Feng G."/>
            <person name="Sayaka M."/>
            <person name="Hattori M."/>
            <person name="Ohkuma M."/>
        </authorList>
    </citation>
    <scope>NUCLEOTIDE SEQUENCE [LARGE SCALE GENOMIC DNA]</scope>
    <source>
        <strain evidence="2">JCM 19231</strain>
    </source>
</reference>
<dbReference type="Pfam" id="PF06500">
    <property type="entry name" value="FrsA-like"/>
    <property type="match status" value="1"/>
</dbReference>
<protein>
    <submittedName>
        <fullName evidence="1">Fermentation/respiration switch protein</fullName>
    </submittedName>
</protein>
<organism evidence="1 2">
    <name type="scientific">Vibrio ishigakensis</name>
    <dbReference type="NCBI Taxonomy" id="1481914"/>
    <lineage>
        <taxon>Bacteria</taxon>
        <taxon>Pseudomonadati</taxon>
        <taxon>Pseudomonadota</taxon>
        <taxon>Gammaproteobacteria</taxon>
        <taxon>Vibrionales</taxon>
        <taxon>Vibrionaceae</taxon>
        <taxon>Vibrio</taxon>
    </lineage>
</organism>
<evidence type="ECO:0000313" key="1">
    <source>
        <dbReference type="EMBL" id="GAM55773.1"/>
    </source>
</evidence>
<dbReference type="Gene3D" id="3.40.50.1820">
    <property type="entry name" value="alpha/beta hydrolase"/>
    <property type="match status" value="1"/>
</dbReference>
<name>A0A0B8NXF7_9VIBR</name>
<dbReference type="EMBL" id="BBRZ01000018">
    <property type="protein sequence ID" value="GAM55773.1"/>
    <property type="molecule type" value="Genomic_DNA"/>
</dbReference>
<keyword evidence="2" id="KW-1185">Reference proteome</keyword>
<comment type="caution">
    <text evidence="1">The sequence shown here is derived from an EMBL/GenBank/DDBJ whole genome shotgun (WGS) entry which is preliminary data.</text>
</comment>
<proteinExistence type="predicted"/>
<evidence type="ECO:0000313" key="2">
    <source>
        <dbReference type="Proteomes" id="UP000031671"/>
    </source>
</evidence>
<dbReference type="InterPro" id="IPR029058">
    <property type="entry name" value="AB_hydrolase_fold"/>
</dbReference>
<gene>
    <name evidence="1" type="ORF">JCM19231_2375</name>
</gene>
<dbReference type="Proteomes" id="UP000031671">
    <property type="component" value="Unassembled WGS sequence"/>
</dbReference>
<dbReference type="AlphaFoldDB" id="A0A0B8NXF7"/>
<reference evidence="1 2" key="1">
    <citation type="submission" date="2015-01" db="EMBL/GenBank/DDBJ databases">
        <title>Vibrio sp. C1 JCM 19231 whole genome shotgun sequence.</title>
        <authorList>
            <person name="Sawabe T."/>
            <person name="Meirelles P."/>
            <person name="Feng G."/>
            <person name="Sayaka M."/>
            <person name="Hattori M."/>
            <person name="Ohkuma M."/>
        </authorList>
    </citation>
    <scope>NUCLEOTIDE SEQUENCE [LARGE SCALE GENOMIC DNA]</scope>
    <source>
        <strain evidence="2">JCM 19231</strain>
    </source>
</reference>